<organism evidence="4 5">
    <name type="scientific">Kytococcus aerolatus</name>
    <dbReference type="NCBI Taxonomy" id="592308"/>
    <lineage>
        <taxon>Bacteria</taxon>
        <taxon>Bacillati</taxon>
        <taxon>Actinomycetota</taxon>
        <taxon>Actinomycetes</taxon>
        <taxon>Micrococcales</taxon>
        <taxon>Kytococcaceae</taxon>
        <taxon>Kytococcus</taxon>
    </lineage>
</organism>
<feature type="compositionally biased region" description="Basic and acidic residues" evidence="1">
    <location>
        <begin position="20"/>
        <end position="34"/>
    </location>
</feature>
<dbReference type="EMBL" id="FYEZ01000001">
    <property type="protein sequence ID" value="SNC65197.1"/>
    <property type="molecule type" value="Genomic_DNA"/>
</dbReference>
<reference evidence="4 5" key="1">
    <citation type="submission" date="2017-06" db="EMBL/GenBank/DDBJ databases">
        <authorList>
            <person name="Kim H.J."/>
            <person name="Triplett B.A."/>
        </authorList>
    </citation>
    <scope>NUCLEOTIDE SEQUENCE [LARGE SCALE GENOMIC DNA]</scope>
    <source>
        <strain evidence="4 5">DSM 22179</strain>
    </source>
</reference>
<dbReference type="Pfam" id="PF12089">
    <property type="entry name" value="DUF3566"/>
    <property type="match status" value="1"/>
</dbReference>
<keyword evidence="2" id="KW-0472">Membrane</keyword>
<evidence type="ECO:0000256" key="2">
    <source>
        <dbReference type="SAM" id="Phobius"/>
    </source>
</evidence>
<gene>
    <name evidence="4" type="ORF">SAMN05445756_1273</name>
</gene>
<feature type="transmembrane region" description="Helical" evidence="2">
    <location>
        <begin position="53"/>
        <end position="76"/>
    </location>
</feature>
<accession>A0A212TGL0</accession>
<sequence>MSTTPRRTASSRGATPTGARRVEGGRSARSEAGERTLRPATLGWVSPLSALKLSFLTGVALGLAAIGLVTILWVALNTLGVFEDVNSLVGEFAGSSTEEEGASSFTDMMGLGTVLTFTTVFAVINTVVVALLGLLLALIYNLMSSLVGGLQVELYED</sequence>
<dbReference type="InterPro" id="IPR021949">
    <property type="entry name" value="DUF3566_TM"/>
</dbReference>
<protein>
    <recommendedName>
        <fullName evidence="3">DUF3566 domain-containing protein</fullName>
    </recommendedName>
</protein>
<feature type="compositionally biased region" description="Polar residues" evidence="1">
    <location>
        <begin position="1"/>
        <end position="14"/>
    </location>
</feature>
<feature type="domain" description="DUF3566" evidence="3">
    <location>
        <begin position="41"/>
        <end position="155"/>
    </location>
</feature>
<keyword evidence="2" id="KW-1133">Transmembrane helix</keyword>
<name>A0A212TGL0_9MICO</name>
<evidence type="ECO:0000313" key="4">
    <source>
        <dbReference type="EMBL" id="SNC65197.1"/>
    </source>
</evidence>
<dbReference type="OrthoDB" id="3240216at2"/>
<dbReference type="RefSeq" id="WP_088818133.1">
    <property type="nucleotide sequence ID" value="NZ_FYEZ01000001.1"/>
</dbReference>
<dbReference type="Proteomes" id="UP000198122">
    <property type="component" value="Unassembled WGS sequence"/>
</dbReference>
<keyword evidence="2" id="KW-0812">Transmembrane</keyword>
<evidence type="ECO:0000259" key="3">
    <source>
        <dbReference type="Pfam" id="PF12089"/>
    </source>
</evidence>
<dbReference type="AlphaFoldDB" id="A0A212TGL0"/>
<evidence type="ECO:0000256" key="1">
    <source>
        <dbReference type="SAM" id="MobiDB-lite"/>
    </source>
</evidence>
<feature type="region of interest" description="Disordered" evidence="1">
    <location>
        <begin position="1"/>
        <end position="34"/>
    </location>
</feature>
<keyword evidence="5" id="KW-1185">Reference proteome</keyword>
<proteinExistence type="predicted"/>
<feature type="transmembrane region" description="Helical" evidence="2">
    <location>
        <begin position="114"/>
        <end position="140"/>
    </location>
</feature>
<evidence type="ECO:0000313" key="5">
    <source>
        <dbReference type="Proteomes" id="UP000198122"/>
    </source>
</evidence>